<dbReference type="Proteomes" id="UP000824120">
    <property type="component" value="Chromosome 10"/>
</dbReference>
<evidence type="ECO:0000313" key="3">
    <source>
        <dbReference type="Proteomes" id="UP000824120"/>
    </source>
</evidence>
<evidence type="ECO:0000313" key="2">
    <source>
        <dbReference type="EMBL" id="KAG5581226.1"/>
    </source>
</evidence>
<accession>A0A9J5WZP1</accession>
<comment type="caution">
    <text evidence="2">The sequence shown here is derived from an EMBL/GenBank/DDBJ whole genome shotgun (WGS) entry which is preliminary data.</text>
</comment>
<reference evidence="2 3" key="1">
    <citation type="submission" date="2020-09" db="EMBL/GenBank/DDBJ databases">
        <title>De no assembly of potato wild relative species, Solanum commersonii.</title>
        <authorList>
            <person name="Cho K."/>
        </authorList>
    </citation>
    <scope>NUCLEOTIDE SEQUENCE [LARGE SCALE GENOMIC DNA]</scope>
    <source>
        <strain evidence="2">LZ3.2</strain>
        <tissue evidence="2">Leaf</tissue>
    </source>
</reference>
<protein>
    <submittedName>
        <fullName evidence="2">Uncharacterized protein</fullName>
    </submittedName>
</protein>
<organism evidence="2 3">
    <name type="scientific">Solanum commersonii</name>
    <name type="common">Commerson's wild potato</name>
    <name type="synonym">Commerson's nightshade</name>
    <dbReference type="NCBI Taxonomy" id="4109"/>
    <lineage>
        <taxon>Eukaryota</taxon>
        <taxon>Viridiplantae</taxon>
        <taxon>Streptophyta</taxon>
        <taxon>Embryophyta</taxon>
        <taxon>Tracheophyta</taxon>
        <taxon>Spermatophyta</taxon>
        <taxon>Magnoliopsida</taxon>
        <taxon>eudicotyledons</taxon>
        <taxon>Gunneridae</taxon>
        <taxon>Pentapetalae</taxon>
        <taxon>asterids</taxon>
        <taxon>lamiids</taxon>
        <taxon>Solanales</taxon>
        <taxon>Solanaceae</taxon>
        <taxon>Solanoideae</taxon>
        <taxon>Solaneae</taxon>
        <taxon>Solanum</taxon>
    </lineage>
</organism>
<feature type="compositionally biased region" description="Polar residues" evidence="1">
    <location>
        <begin position="1"/>
        <end position="11"/>
    </location>
</feature>
<sequence>MESVGSHGQTCPLSSSNKPKSSNGASWSRQANRPIFKLKRAPKKVNPILPILMCSPWIFSDPEFWIFFAKSFHGRTLIP</sequence>
<evidence type="ECO:0000256" key="1">
    <source>
        <dbReference type="SAM" id="MobiDB-lite"/>
    </source>
</evidence>
<keyword evidence="3" id="KW-1185">Reference proteome</keyword>
<proteinExistence type="predicted"/>
<feature type="compositionally biased region" description="Low complexity" evidence="1">
    <location>
        <begin position="12"/>
        <end position="23"/>
    </location>
</feature>
<name>A0A9J5WZP1_SOLCO</name>
<gene>
    <name evidence="2" type="ORF">H5410_051853</name>
</gene>
<dbReference type="AlphaFoldDB" id="A0A9J5WZP1"/>
<feature type="region of interest" description="Disordered" evidence="1">
    <location>
        <begin position="1"/>
        <end position="29"/>
    </location>
</feature>
<dbReference type="EMBL" id="JACXVP010000010">
    <property type="protein sequence ID" value="KAG5581226.1"/>
    <property type="molecule type" value="Genomic_DNA"/>
</dbReference>